<dbReference type="HAMAP" id="MF_00151">
    <property type="entry name" value="PPAT_bact"/>
    <property type="match status" value="1"/>
</dbReference>
<dbReference type="CDD" id="cd02163">
    <property type="entry name" value="PPAT"/>
    <property type="match status" value="1"/>
</dbReference>
<comment type="cofactor">
    <cofactor evidence="9">
        <name>Mg(2+)</name>
        <dbReference type="ChEBI" id="CHEBI:18420"/>
    </cofactor>
</comment>
<dbReference type="AlphaFoldDB" id="A0A2N3G3T2"/>
<dbReference type="GO" id="GO:0015937">
    <property type="term" value="P:coenzyme A biosynthetic process"/>
    <property type="evidence" value="ECO:0007669"/>
    <property type="project" value="UniProtKB-UniRule"/>
</dbReference>
<organism evidence="11 12">
    <name type="scientific">Candidatus Anoxymicrobium japonicum</name>
    <dbReference type="NCBI Taxonomy" id="2013648"/>
    <lineage>
        <taxon>Bacteria</taxon>
        <taxon>Bacillati</taxon>
        <taxon>Actinomycetota</taxon>
        <taxon>Candidatus Geothermincolia</taxon>
        <taxon>Candidatus Geothermincolales</taxon>
        <taxon>Candidatus Anoxymicrobiaceae</taxon>
        <taxon>Candidatus Anoxymicrobium</taxon>
    </lineage>
</organism>
<dbReference type="Pfam" id="PF01467">
    <property type="entry name" value="CTP_transf_like"/>
    <property type="match status" value="1"/>
</dbReference>
<feature type="binding site" evidence="9">
    <location>
        <position position="87"/>
    </location>
    <ligand>
        <name>substrate</name>
    </ligand>
</feature>
<evidence type="ECO:0000256" key="4">
    <source>
        <dbReference type="ARBA" id="ARBA00022741"/>
    </source>
</evidence>
<feature type="binding site" evidence="9">
    <location>
        <position position="9"/>
    </location>
    <ligand>
        <name>substrate</name>
    </ligand>
</feature>
<comment type="pathway">
    <text evidence="9">Cofactor biosynthesis; coenzyme A biosynthesis; CoA from (R)-pantothenate: step 4/5.</text>
</comment>
<evidence type="ECO:0000313" key="11">
    <source>
        <dbReference type="EMBL" id="PKQ27397.1"/>
    </source>
</evidence>
<evidence type="ECO:0000256" key="8">
    <source>
        <dbReference type="ARBA" id="ARBA00029346"/>
    </source>
</evidence>
<sequence>MSVAICPGTFDPVTCGHLDVIVRVARHFEKIVVAVAVNPAKRPLFTADERVAMLKESIGGVKNIDVIAFDSLLIDVAHEHGSCCIVKGLRAMSDFEFEFQMAQLNRQMDENIETFFVMASPGYTYLSSSGLKEVISYGGSIKGLVPEIVERRLRARLVGRGATPDALEKE</sequence>
<dbReference type="PANTHER" id="PTHR21342">
    <property type="entry name" value="PHOSPHOPANTETHEINE ADENYLYLTRANSFERASE"/>
    <property type="match status" value="1"/>
</dbReference>
<dbReference type="UniPathway" id="UPA00241">
    <property type="reaction ID" value="UER00355"/>
</dbReference>
<gene>
    <name evidence="9" type="primary">coaD</name>
    <name evidence="11" type="ORF">CVT63_08225</name>
</gene>
<evidence type="ECO:0000256" key="2">
    <source>
        <dbReference type="ARBA" id="ARBA00022679"/>
    </source>
</evidence>
<feature type="binding site" evidence="9">
    <location>
        <position position="98"/>
    </location>
    <ligand>
        <name>ATP</name>
        <dbReference type="ChEBI" id="CHEBI:30616"/>
    </ligand>
</feature>
<comment type="subcellular location">
    <subcellularLocation>
        <location evidence="9">Cytoplasm</location>
    </subcellularLocation>
</comment>
<evidence type="ECO:0000256" key="1">
    <source>
        <dbReference type="ARBA" id="ARBA00022490"/>
    </source>
</evidence>
<feature type="binding site" evidence="9">
    <location>
        <position position="17"/>
    </location>
    <ligand>
        <name>ATP</name>
        <dbReference type="ChEBI" id="CHEBI:30616"/>
    </ligand>
</feature>
<comment type="caution">
    <text evidence="11">The sequence shown here is derived from an EMBL/GenBank/DDBJ whole genome shotgun (WGS) entry which is preliminary data.</text>
</comment>
<keyword evidence="2 9" id="KW-0808">Transferase</keyword>
<evidence type="ECO:0000256" key="5">
    <source>
        <dbReference type="ARBA" id="ARBA00022840"/>
    </source>
</evidence>
<evidence type="ECO:0000259" key="10">
    <source>
        <dbReference type="Pfam" id="PF01467"/>
    </source>
</evidence>
<comment type="similarity">
    <text evidence="9">Belongs to the bacterial CoaD family.</text>
</comment>
<keyword evidence="5 9" id="KW-0067">ATP-binding</keyword>
<dbReference type="InterPro" id="IPR001980">
    <property type="entry name" value="PPAT"/>
</dbReference>
<dbReference type="SUPFAM" id="SSF52374">
    <property type="entry name" value="Nucleotidylyl transferase"/>
    <property type="match status" value="1"/>
</dbReference>
<feature type="binding site" evidence="9">
    <location>
        <begin position="88"/>
        <end position="90"/>
    </location>
    <ligand>
        <name>ATP</name>
        <dbReference type="ChEBI" id="CHEBI:30616"/>
    </ligand>
</feature>
<keyword evidence="4 9" id="KW-0547">Nucleotide-binding</keyword>
<dbReference type="EC" id="2.7.7.3" evidence="9"/>
<comment type="function">
    <text evidence="9">Reversibly transfers an adenylyl group from ATP to 4'-phosphopantetheine, yielding dephospho-CoA (dPCoA) and pyrophosphate.</text>
</comment>
<feature type="binding site" evidence="9">
    <location>
        <begin position="123"/>
        <end position="129"/>
    </location>
    <ligand>
        <name>ATP</name>
        <dbReference type="ChEBI" id="CHEBI:30616"/>
    </ligand>
</feature>
<dbReference type="GO" id="GO:0005737">
    <property type="term" value="C:cytoplasm"/>
    <property type="evidence" value="ECO:0007669"/>
    <property type="project" value="UniProtKB-SubCell"/>
</dbReference>
<dbReference type="Proteomes" id="UP000233654">
    <property type="component" value="Unassembled WGS sequence"/>
</dbReference>
<reference evidence="11 12" key="1">
    <citation type="journal article" date="2017" name="ISME J.">
        <title>Potential for microbial H2 and metal transformations associated with novel bacteria and archaea in deep terrestrial subsurface sediments.</title>
        <authorList>
            <person name="Hernsdorf A.W."/>
            <person name="Amano Y."/>
            <person name="Miyakawa K."/>
            <person name="Ise K."/>
            <person name="Suzuki Y."/>
            <person name="Anantharaman K."/>
            <person name="Probst A."/>
            <person name="Burstein D."/>
            <person name="Thomas B.C."/>
            <person name="Banfield J.F."/>
        </authorList>
    </citation>
    <scope>NUCLEOTIDE SEQUENCE [LARGE SCALE GENOMIC DNA]</scope>
    <source>
        <strain evidence="11">HGW-Actinobacteria-3</strain>
    </source>
</reference>
<keyword evidence="3 9" id="KW-0548">Nucleotidyltransferase</keyword>
<name>A0A2N3G3T2_9ACTN</name>
<evidence type="ECO:0000256" key="9">
    <source>
        <dbReference type="HAMAP-Rule" id="MF_00151"/>
    </source>
</evidence>
<keyword evidence="1 9" id="KW-0963">Cytoplasm</keyword>
<comment type="catalytic activity">
    <reaction evidence="8 9">
        <text>(R)-4'-phosphopantetheine + ATP + H(+) = 3'-dephospho-CoA + diphosphate</text>
        <dbReference type="Rhea" id="RHEA:19801"/>
        <dbReference type="ChEBI" id="CHEBI:15378"/>
        <dbReference type="ChEBI" id="CHEBI:30616"/>
        <dbReference type="ChEBI" id="CHEBI:33019"/>
        <dbReference type="ChEBI" id="CHEBI:57328"/>
        <dbReference type="ChEBI" id="CHEBI:61723"/>
        <dbReference type="EC" id="2.7.7.3"/>
    </reaction>
</comment>
<dbReference type="EMBL" id="PHEX01000115">
    <property type="protein sequence ID" value="PKQ27397.1"/>
    <property type="molecule type" value="Genomic_DNA"/>
</dbReference>
<dbReference type="InterPro" id="IPR004821">
    <property type="entry name" value="Cyt_trans-like"/>
</dbReference>
<feature type="domain" description="Cytidyltransferase-like" evidence="10">
    <location>
        <begin position="5"/>
        <end position="133"/>
    </location>
</feature>
<proteinExistence type="inferred from homology"/>
<dbReference type="PRINTS" id="PR01020">
    <property type="entry name" value="LPSBIOSNTHSS"/>
</dbReference>
<feature type="binding site" evidence="9">
    <location>
        <begin position="9"/>
        <end position="10"/>
    </location>
    <ligand>
        <name>ATP</name>
        <dbReference type="ChEBI" id="CHEBI:30616"/>
    </ligand>
</feature>
<dbReference type="GO" id="GO:0004595">
    <property type="term" value="F:pantetheine-phosphate adenylyltransferase activity"/>
    <property type="evidence" value="ECO:0007669"/>
    <property type="project" value="UniProtKB-UniRule"/>
</dbReference>
<protein>
    <recommendedName>
        <fullName evidence="9">Phosphopantetheine adenylyltransferase</fullName>
        <ecNumber evidence="9">2.7.7.3</ecNumber>
    </recommendedName>
    <alternativeName>
        <fullName evidence="9">Dephospho-CoA pyrophosphorylase</fullName>
    </alternativeName>
    <alternativeName>
        <fullName evidence="9">Pantetheine-phosphate adenylyltransferase</fullName>
        <shortName evidence="9">PPAT</shortName>
    </alternativeName>
</protein>
<keyword evidence="7 9" id="KW-0173">Coenzyme A biosynthesis</keyword>
<dbReference type="InterPro" id="IPR014729">
    <property type="entry name" value="Rossmann-like_a/b/a_fold"/>
</dbReference>
<accession>A0A2N3G3T2</accession>
<dbReference type="PANTHER" id="PTHR21342:SF1">
    <property type="entry name" value="PHOSPHOPANTETHEINE ADENYLYLTRANSFERASE"/>
    <property type="match status" value="1"/>
</dbReference>
<evidence type="ECO:0000256" key="6">
    <source>
        <dbReference type="ARBA" id="ARBA00022842"/>
    </source>
</evidence>
<dbReference type="Gene3D" id="3.40.50.620">
    <property type="entry name" value="HUPs"/>
    <property type="match status" value="1"/>
</dbReference>
<feature type="site" description="Transition state stabilizer" evidence="9">
    <location>
        <position position="17"/>
    </location>
</feature>
<dbReference type="NCBIfam" id="TIGR00125">
    <property type="entry name" value="cyt_tran_rel"/>
    <property type="match status" value="1"/>
</dbReference>
<evidence type="ECO:0000313" key="12">
    <source>
        <dbReference type="Proteomes" id="UP000233654"/>
    </source>
</evidence>
<dbReference type="NCBIfam" id="TIGR01510">
    <property type="entry name" value="coaD_prev_kdtB"/>
    <property type="match status" value="1"/>
</dbReference>
<evidence type="ECO:0000256" key="7">
    <source>
        <dbReference type="ARBA" id="ARBA00022993"/>
    </source>
</evidence>
<feature type="binding site" evidence="9">
    <location>
        <position position="41"/>
    </location>
    <ligand>
        <name>substrate</name>
    </ligand>
</feature>
<evidence type="ECO:0000256" key="3">
    <source>
        <dbReference type="ARBA" id="ARBA00022695"/>
    </source>
</evidence>
<keyword evidence="6 9" id="KW-0460">Magnesium</keyword>
<dbReference type="GO" id="GO:0005524">
    <property type="term" value="F:ATP binding"/>
    <property type="evidence" value="ECO:0007669"/>
    <property type="project" value="UniProtKB-KW"/>
</dbReference>
<feature type="binding site" evidence="9">
    <location>
        <position position="73"/>
    </location>
    <ligand>
        <name>substrate</name>
    </ligand>
</feature>
<comment type="subunit">
    <text evidence="9">Homohexamer.</text>
</comment>